<dbReference type="EMBL" id="KN818281">
    <property type="protein sequence ID" value="KIL61654.1"/>
    <property type="molecule type" value="Genomic_DNA"/>
</dbReference>
<feature type="non-terminal residue" evidence="1">
    <location>
        <position position="1"/>
    </location>
</feature>
<sequence length="87" mass="9976">FDLPGAPQLKHPPSSTPDLGIILPNWYISARKPESHPSIHLRLGLRSSLHVTSYAAPLPYWTRRFDYYQCIIDPFLCHLHLMIINGL</sequence>
<organism evidence="1 2">
    <name type="scientific">Amanita muscaria (strain Koide BX008)</name>
    <dbReference type="NCBI Taxonomy" id="946122"/>
    <lineage>
        <taxon>Eukaryota</taxon>
        <taxon>Fungi</taxon>
        <taxon>Dikarya</taxon>
        <taxon>Basidiomycota</taxon>
        <taxon>Agaricomycotina</taxon>
        <taxon>Agaricomycetes</taxon>
        <taxon>Agaricomycetidae</taxon>
        <taxon>Agaricales</taxon>
        <taxon>Pluteineae</taxon>
        <taxon>Amanitaceae</taxon>
        <taxon>Amanita</taxon>
    </lineage>
</organism>
<keyword evidence="2" id="KW-1185">Reference proteome</keyword>
<dbReference type="InParanoid" id="A0A0C2T514"/>
<evidence type="ECO:0000313" key="1">
    <source>
        <dbReference type="EMBL" id="KIL61654.1"/>
    </source>
</evidence>
<gene>
    <name evidence="1" type="ORF">M378DRAFT_166605</name>
</gene>
<protein>
    <submittedName>
        <fullName evidence="1">Uncharacterized protein</fullName>
    </submittedName>
</protein>
<accession>A0A0C2T514</accession>
<proteinExistence type="predicted"/>
<dbReference type="HOGENOM" id="CLU_2489268_0_0_1"/>
<name>A0A0C2T514_AMAMK</name>
<evidence type="ECO:0000313" key="2">
    <source>
        <dbReference type="Proteomes" id="UP000054549"/>
    </source>
</evidence>
<dbReference type="Proteomes" id="UP000054549">
    <property type="component" value="Unassembled WGS sequence"/>
</dbReference>
<reference evidence="1 2" key="1">
    <citation type="submission" date="2014-04" db="EMBL/GenBank/DDBJ databases">
        <title>Evolutionary Origins and Diversification of the Mycorrhizal Mutualists.</title>
        <authorList>
            <consortium name="DOE Joint Genome Institute"/>
            <consortium name="Mycorrhizal Genomics Consortium"/>
            <person name="Kohler A."/>
            <person name="Kuo A."/>
            <person name="Nagy L.G."/>
            <person name="Floudas D."/>
            <person name="Copeland A."/>
            <person name="Barry K.W."/>
            <person name="Cichocki N."/>
            <person name="Veneault-Fourrey C."/>
            <person name="LaButti K."/>
            <person name="Lindquist E.A."/>
            <person name="Lipzen A."/>
            <person name="Lundell T."/>
            <person name="Morin E."/>
            <person name="Murat C."/>
            <person name="Riley R."/>
            <person name="Ohm R."/>
            <person name="Sun H."/>
            <person name="Tunlid A."/>
            <person name="Henrissat B."/>
            <person name="Grigoriev I.V."/>
            <person name="Hibbett D.S."/>
            <person name="Martin F."/>
        </authorList>
    </citation>
    <scope>NUCLEOTIDE SEQUENCE [LARGE SCALE GENOMIC DNA]</scope>
    <source>
        <strain evidence="1 2">Koide BX008</strain>
    </source>
</reference>
<dbReference type="AlphaFoldDB" id="A0A0C2T514"/>